<dbReference type="SUPFAM" id="SSF75005">
    <property type="entry name" value="Arabinanase/levansucrase/invertase"/>
    <property type="match status" value="1"/>
</dbReference>
<feature type="chain" id="PRO_5038106178" evidence="2">
    <location>
        <begin position="20"/>
        <end position="818"/>
    </location>
</feature>
<dbReference type="InterPro" id="IPR028994">
    <property type="entry name" value="Integrin_alpha_N"/>
</dbReference>
<proteinExistence type="predicted"/>
<keyword evidence="1 2" id="KW-0732">Signal</keyword>
<dbReference type="SUPFAM" id="SSF69318">
    <property type="entry name" value="Integrin alpha N-terminal domain"/>
    <property type="match status" value="1"/>
</dbReference>
<dbReference type="PANTHER" id="PTHR44103:SF1">
    <property type="entry name" value="PROPROTEIN CONVERTASE P"/>
    <property type="match status" value="1"/>
</dbReference>
<dbReference type="EMBL" id="JAFKCZ010000010">
    <property type="protein sequence ID" value="MBN7797812.1"/>
    <property type="molecule type" value="Genomic_DNA"/>
</dbReference>
<evidence type="ECO:0000313" key="4">
    <source>
        <dbReference type="Proteomes" id="UP000664303"/>
    </source>
</evidence>
<accession>A0A939DHV4</accession>
<evidence type="ECO:0000256" key="1">
    <source>
        <dbReference type="ARBA" id="ARBA00022729"/>
    </source>
</evidence>
<feature type="signal peptide" evidence="2">
    <location>
        <begin position="1"/>
        <end position="19"/>
    </location>
</feature>
<organism evidence="3 4">
    <name type="scientific">Parahaliea mediterranea</name>
    <dbReference type="NCBI Taxonomy" id="651086"/>
    <lineage>
        <taxon>Bacteria</taxon>
        <taxon>Pseudomonadati</taxon>
        <taxon>Pseudomonadota</taxon>
        <taxon>Gammaproteobacteria</taxon>
        <taxon>Cellvibrionales</taxon>
        <taxon>Halieaceae</taxon>
        <taxon>Parahaliea</taxon>
    </lineage>
</organism>
<protein>
    <submittedName>
        <fullName evidence="3">VCBS repeat-containing protein</fullName>
    </submittedName>
</protein>
<comment type="caution">
    <text evidence="3">The sequence shown here is derived from an EMBL/GenBank/DDBJ whole genome shotgun (WGS) entry which is preliminary data.</text>
</comment>
<dbReference type="Proteomes" id="UP000664303">
    <property type="component" value="Unassembled WGS sequence"/>
</dbReference>
<dbReference type="RefSeq" id="WP_206561258.1">
    <property type="nucleotide sequence ID" value="NZ_JAFKCZ010000010.1"/>
</dbReference>
<dbReference type="Gene3D" id="2.130.10.130">
    <property type="entry name" value="Integrin alpha, N-terminal"/>
    <property type="match status" value="1"/>
</dbReference>
<evidence type="ECO:0000256" key="2">
    <source>
        <dbReference type="SAM" id="SignalP"/>
    </source>
</evidence>
<keyword evidence="4" id="KW-1185">Reference proteome</keyword>
<evidence type="ECO:0000313" key="3">
    <source>
        <dbReference type="EMBL" id="MBN7797812.1"/>
    </source>
</evidence>
<reference evidence="3" key="1">
    <citation type="submission" date="2021-02" db="EMBL/GenBank/DDBJ databases">
        <title>PHA producing bacteria isolated from coastal sediment in Guangdong, Shenzhen.</title>
        <authorList>
            <person name="Zheng W."/>
            <person name="Yu S."/>
            <person name="Huang Y."/>
        </authorList>
    </citation>
    <scope>NUCLEOTIDE SEQUENCE</scope>
    <source>
        <strain evidence="3">TN14-10</strain>
    </source>
</reference>
<sequence>MKSFLACLALLSASGASLAKTEDVAPEAGRAVVKAAAAGHSQPIGWREHWIDDQASSGIALRGGDGLVMADLDGDGHPDIVSVHEDSHHVRIAFGGASPDLWRSITLAEGESVAAVEDADIGDLDGDGDLDLVIAMESGALMAFLNPGDKVRTPGNWRAYRPQNTLGRGSFIRVALADVDGDGRLEVIAANKGEAQAGAGKKSKPGVMDLLYLWFAERRPVSIFTPILDRKDDTPWPEQALANLRFPINAEPVDLDGDGDVDIVAGGRGHQGLMWLENRDGAFHPRWLNLDGWASVLRQGMPFVTGQTLAFADMNGDGRLDILTQLNLDRLGWLEQPAARDQAWTIHAIGALTPDHIAAIQPVDVDGDGNLDVFVGGYSKGARDTDDVDETDQRPLGRLAWFRNTGNAEGWERRDISRRVRGMYDELIPVDLDRDGDLDIVGTRGNSGEFDGVFWLEQRRGDGEGAVFASSRKIDSPQAPLSATRWPDASRSVPQVERLLNEPIISPALDASIGANIQGPSLIRVPDWVQNPLGKYYLYFADHKGHYIRLAYADALTGPWRIYRPGTLQLRDTDLPQQPVSFTPSQLAELQAQMKALGITRDSLPHDPLIELTTPHIASPDVHVDATNQRIVMYFHGLKSAGYQVSRVATSQDGLRFTAGREDLGKTYMRAFEHKDYTYALAMPGQFYRSRDGLTAFEKGPLLFGPTMRHAALLKRGDELLVFWTRVGEAPERILLSRIDLSVPWMDWTESEAVEVLRPEKPWEGADAPLVPSQRSVAYGQVNQLRDPAIFEEDGKVYLLYAVAGESGIAIAQLFWPW</sequence>
<dbReference type="PANTHER" id="PTHR44103">
    <property type="entry name" value="PROPROTEIN CONVERTASE P"/>
    <property type="match status" value="1"/>
</dbReference>
<dbReference type="AlphaFoldDB" id="A0A939DHV4"/>
<dbReference type="InterPro" id="IPR013517">
    <property type="entry name" value="FG-GAP"/>
</dbReference>
<dbReference type="Pfam" id="PF13517">
    <property type="entry name" value="FG-GAP_3"/>
    <property type="match status" value="3"/>
</dbReference>
<dbReference type="Gene3D" id="2.115.10.20">
    <property type="entry name" value="Glycosyl hydrolase domain, family 43"/>
    <property type="match status" value="1"/>
</dbReference>
<name>A0A939DHV4_9GAMM</name>
<gene>
    <name evidence="3" type="ORF">JYP50_14475</name>
</gene>
<dbReference type="InterPro" id="IPR023296">
    <property type="entry name" value="Glyco_hydro_beta-prop_sf"/>
</dbReference>